<dbReference type="OrthoDB" id="2802364at2759"/>
<dbReference type="EMBL" id="RWJN01000455">
    <property type="protein sequence ID" value="TCD61537.1"/>
    <property type="molecule type" value="Genomic_DNA"/>
</dbReference>
<comment type="caution">
    <text evidence="2">The sequence shown here is derived from an EMBL/GenBank/DDBJ whole genome shotgun (WGS) entry which is preliminary data.</text>
</comment>
<evidence type="ECO:0000313" key="2">
    <source>
        <dbReference type="EMBL" id="TCD61537.1"/>
    </source>
</evidence>
<gene>
    <name evidence="2" type="ORF">EIP91_008281</name>
</gene>
<name>A0A4V2MV88_9APHY</name>
<evidence type="ECO:0000256" key="1">
    <source>
        <dbReference type="SAM" id="MobiDB-lite"/>
    </source>
</evidence>
<keyword evidence="3" id="KW-1185">Reference proteome</keyword>
<organism evidence="2 3">
    <name type="scientific">Steccherinum ochraceum</name>
    <dbReference type="NCBI Taxonomy" id="92696"/>
    <lineage>
        <taxon>Eukaryota</taxon>
        <taxon>Fungi</taxon>
        <taxon>Dikarya</taxon>
        <taxon>Basidiomycota</taxon>
        <taxon>Agaricomycotina</taxon>
        <taxon>Agaricomycetes</taxon>
        <taxon>Polyporales</taxon>
        <taxon>Steccherinaceae</taxon>
        <taxon>Steccherinum</taxon>
    </lineage>
</organism>
<dbReference type="Proteomes" id="UP000292702">
    <property type="component" value="Unassembled WGS sequence"/>
</dbReference>
<feature type="compositionally biased region" description="Pro residues" evidence="1">
    <location>
        <begin position="114"/>
        <end position="123"/>
    </location>
</feature>
<dbReference type="AlphaFoldDB" id="A0A4V2MV88"/>
<dbReference type="STRING" id="92696.A0A4V2MV88"/>
<feature type="region of interest" description="Disordered" evidence="1">
    <location>
        <begin position="114"/>
        <end position="145"/>
    </location>
</feature>
<accession>A0A4V2MV88</accession>
<protein>
    <submittedName>
        <fullName evidence="2">Uncharacterized protein</fullName>
    </submittedName>
</protein>
<proteinExistence type="predicted"/>
<reference evidence="2 3" key="1">
    <citation type="submission" date="2018-11" db="EMBL/GenBank/DDBJ databases">
        <title>Genome assembly of Steccherinum ochraceum LE-BIN_3174, the white-rot fungus of the Steccherinaceae family (The Residual Polyporoid clade, Polyporales, Basidiomycota).</title>
        <authorList>
            <person name="Fedorova T.V."/>
            <person name="Glazunova O.A."/>
            <person name="Landesman E.O."/>
            <person name="Moiseenko K.V."/>
            <person name="Psurtseva N.V."/>
            <person name="Savinova O.S."/>
            <person name="Shakhova N.V."/>
            <person name="Tyazhelova T.V."/>
            <person name="Vasina D.V."/>
        </authorList>
    </citation>
    <scope>NUCLEOTIDE SEQUENCE [LARGE SCALE GENOMIC DNA]</scope>
    <source>
        <strain evidence="2 3">LE-BIN_3174</strain>
    </source>
</reference>
<evidence type="ECO:0000313" key="3">
    <source>
        <dbReference type="Proteomes" id="UP000292702"/>
    </source>
</evidence>
<sequence length="252" mass="27900">MPVLRDAHMPTHVLAITDAPVLPRLQPNPVPMHPILAPINAELFATKFSNDVAQLSSLYTTPGSLMPVPFWNTKTRSQEVTLPVIPLVAPHPASLPLLIFYGLGLHRNYEPLPLPLPPSPGSPLPDSTQFRPPSRRRSNDTGPLVGTSTGLLATYLLPIPVIEEYPAADVMATKMCELCSYAELEAYSEYNRGLWQNILSLAPTDTDVIDIARIAWNVTKEARWLQSRYREFETRGRRPSIVSVASPPLSPR</sequence>